<dbReference type="PANTHER" id="PTHR42731:SF5">
    <property type="entry name" value="RADICAL SAM DOMAIN PROTEIN"/>
    <property type="match status" value="1"/>
</dbReference>
<dbReference type="EMBL" id="UINC01107010">
    <property type="protein sequence ID" value="SVC72069.1"/>
    <property type="molecule type" value="Genomic_DNA"/>
</dbReference>
<evidence type="ECO:0000259" key="1">
    <source>
        <dbReference type="Pfam" id="PF19864"/>
    </source>
</evidence>
<gene>
    <name evidence="2" type="ORF">METZ01_LOCUS324923</name>
</gene>
<accession>A0A382PF99</accession>
<evidence type="ECO:0000313" key="2">
    <source>
        <dbReference type="EMBL" id="SVC72069.1"/>
    </source>
</evidence>
<sequence>MIETNSIHQTNTPARCTDPIRVLLVYPNSKDVALANLGFQRVNTLLNQIDGVECDHYSLPVGWSPDVQQLEPSSMLSHEWNLPLDQFDVIAFSISFEPDYLNAVLILKYFGIPLERAERCALHPLVLAGGSAVFINPEPLADCIDAFFIGEGEGLAEPFFRLFRENEWSDPHELLRSAARIP</sequence>
<feature type="non-terminal residue" evidence="2">
    <location>
        <position position="182"/>
    </location>
</feature>
<reference evidence="2" key="1">
    <citation type="submission" date="2018-05" db="EMBL/GenBank/DDBJ databases">
        <authorList>
            <person name="Lanie J.A."/>
            <person name="Ng W.-L."/>
            <person name="Kazmierczak K.M."/>
            <person name="Andrzejewski T.M."/>
            <person name="Davidsen T.M."/>
            <person name="Wayne K.J."/>
            <person name="Tettelin H."/>
            <person name="Glass J.I."/>
            <person name="Rusch D."/>
            <person name="Podicherti R."/>
            <person name="Tsui H.-C.T."/>
            <person name="Winkler M.E."/>
        </authorList>
    </citation>
    <scope>NUCLEOTIDE SEQUENCE</scope>
</reference>
<organism evidence="2">
    <name type="scientific">marine metagenome</name>
    <dbReference type="NCBI Taxonomy" id="408172"/>
    <lineage>
        <taxon>unclassified sequences</taxon>
        <taxon>metagenomes</taxon>
        <taxon>ecological metagenomes</taxon>
    </lineage>
</organism>
<protein>
    <recommendedName>
        <fullName evidence="1">Radical SAM domain-containing protein</fullName>
    </recommendedName>
</protein>
<name>A0A382PF99_9ZZZZ</name>
<feature type="domain" description="Radical SAM" evidence="1">
    <location>
        <begin position="38"/>
        <end position="181"/>
    </location>
</feature>
<dbReference type="AlphaFoldDB" id="A0A382PF99"/>
<dbReference type="InterPro" id="IPR045784">
    <property type="entry name" value="Radical_SAM_N2"/>
</dbReference>
<proteinExistence type="predicted"/>
<dbReference type="Pfam" id="PF19864">
    <property type="entry name" value="Radical_SAM_N2"/>
    <property type="match status" value="1"/>
</dbReference>
<dbReference type="PANTHER" id="PTHR42731">
    <property type="entry name" value="SLL1084 PROTEIN"/>
    <property type="match status" value="1"/>
</dbReference>